<gene>
    <name evidence="10" type="ORF">EPUS_00413</name>
</gene>
<dbReference type="SUPFAM" id="SSF55874">
    <property type="entry name" value="ATPase domain of HSP90 chaperone/DNA topoisomerase II/histidine kinase"/>
    <property type="match status" value="1"/>
</dbReference>
<evidence type="ECO:0000256" key="7">
    <source>
        <dbReference type="SAM" id="MobiDB-lite"/>
    </source>
</evidence>
<dbReference type="CDD" id="cd00082">
    <property type="entry name" value="HisKA"/>
    <property type="match status" value="1"/>
</dbReference>
<feature type="region of interest" description="Disordered" evidence="7">
    <location>
        <begin position="135"/>
        <end position="200"/>
    </location>
</feature>
<dbReference type="GeneID" id="19235475"/>
<dbReference type="Pfam" id="PF02518">
    <property type="entry name" value="HATPase_c"/>
    <property type="match status" value="1"/>
</dbReference>
<feature type="compositionally biased region" description="Low complexity" evidence="7">
    <location>
        <begin position="462"/>
        <end position="475"/>
    </location>
</feature>
<dbReference type="EMBL" id="KE721353">
    <property type="protein sequence ID" value="ERF70225.1"/>
    <property type="molecule type" value="Genomic_DNA"/>
</dbReference>
<dbReference type="RefSeq" id="XP_007804260.1">
    <property type="nucleotide sequence ID" value="XM_007806069.1"/>
</dbReference>
<dbReference type="PANTHER" id="PTHR43047">
    <property type="entry name" value="TWO-COMPONENT HISTIDINE PROTEIN KINASE"/>
    <property type="match status" value="1"/>
</dbReference>
<evidence type="ECO:0000259" key="9">
    <source>
        <dbReference type="PROSITE" id="PS50110"/>
    </source>
</evidence>
<dbReference type="InterPro" id="IPR036890">
    <property type="entry name" value="HATPase_C_sf"/>
</dbReference>
<dbReference type="PANTHER" id="PTHR43047:SF2">
    <property type="entry name" value="HISTIDINE KINASE M7"/>
    <property type="match status" value="1"/>
</dbReference>
<sequence length="648" mass="70977">MATTTEVDNVPVAAAHSFRPYARSLSHELRTPMHGVIGMLDVMHATVQESIELQQNPKIRNIFLALKNNIEVVQDSSRRAVEAADNIVHAYELNMQIPDTPVDDGDSPATFLSSAAAFESRPHIMIQGGNIAINPRKRQKHSPVSWSFGSTTKRRDSRFSPRREVSPRSGMHVSKPVTPCSMQHTTQPPSSPECSRSAPGSYFPPTCSSVAAEPSATPNLRQSRIRDLVPIVIYEALRVGGRPDSSIGHPTPLGERIEVRTRSSNGHASFQIIEWSVQTDVPEMLMVDERDLSKLVSCVVLNAIKFTENGTISIVVSLSQSLRSVRINVADSGAGIPKEFVPQLFKPFSQEDASLTRTRDGLGLGLLVAKGIARKLGGDLKLVRTETSGPGKGSEFEIKVPVGGHDLESIPGSPFDRTPTPSGSGAQLPRSDRSYAATSYPRPALATPQLPSPELTDHVRFPISSPSSSKASPSPVRRMPSTASKTSLSERNAIDRRLALKYPLTFLVADDNKINRKLLINMLSKLGYEDVYEAFDGREAVRLVKEIAASTEERHSQNNFLETQRAFKLVDIVLMDLWMPEMDGYEATEKIFECSPASIPPPTVIAVSADVTEKAISRATAVGMEGFMTKPYKLVDLQRLIEEICNRV</sequence>
<feature type="modified residue" description="4-aspartylphosphate" evidence="6">
    <location>
        <position position="576"/>
    </location>
</feature>
<proteinExistence type="predicted"/>
<evidence type="ECO:0000256" key="3">
    <source>
        <dbReference type="ARBA" id="ARBA00022553"/>
    </source>
</evidence>
<accession>U1HJ49</accession>
<evidence type="ECO:0000259" key="8">
    <source>
        <dbReference type="PROSITE" id="PS50109"/>
    </source>
</evidence>
<dbReference type="InterPro" id="IPR036097">
    <property type="entry name" value="HisK_dim/P_sf"/>
</dbReference>
<dbReference type="HOGENOM" id="CLU_005360_0_0_1"/>
<dbReference type="OMA" id="YDLNMQV"/>
<dbReference type="SMART" id="SM00448">
    <property type="entry name" value="REC"/>
    <property type="match status" value="1"/>
</dbReference>
<dbReference type="InterPro" id="IPR003661">
    <property type="entry name" value="HisK_dim/P_dom"/>
</dbReference>
<dbReference type="SMART" id="SM00387">
    <property type="entry name" value="HATPase_c"/>
    <property type="match status" value="1"/>
</dbReference>
<comment type="catalytic activity">
    <reaction evidence="1">
        <text>ATP + protein L-histidine = ADP + protein N-phospho-L-histidine.</text>
        <dbReference type="EC" id="2.7.13.3"/>
    </reaction>
</comment>
<keyword evidence="11" id="KW-1185">Reference proteome</keyword>
<dbReference type="PROSITE" id="PS50109">
    <property type="entry name" value="HIS_KIN"/>
    <property type="match status" value="1"/>
</dbReference>
<dbReference type="InterPro" id="IPR005467">
    <property type="entry name" value="His_kinase_dom"/>
</dbReference>
<dbReference type="InterPro" id="IPR004358">
    <property type="entry name" value="Sig_transdc_His_kin-like_C"/>
</dbReference>
<evidence type="ECO:0000313" key="10">
    <source>
        <dbReference type="EMBL" id="ERF70225.1"/>
    </source>
</evidence>
<reference evidence="11" key="1">
    <citation type="journal article" date="2014" name="BMC Genomics">
        <title>Genome characteristics reveal the impact of lichenization on lichen-forming fungus Endocarpon pusillum Hedwig (Verrucariales, Ascomycota).</title>
        <authorList>
            <person name="Wang Y.-Y."/>
            <person name="Liu B."/>
            <person name="Zhang X.-Y."/>
            <person name="Zhou Q.-M."/>
            <person name="Zhang T."/>
            <person name="Li H."/>
            <person name="Yu Y.-F."/>
            <person name="Zhang X.-L."/>
            <person name="Hao X.-Y."/>
            <person name="Wang M."/>
            <person name="Wang L."/>
            <person name="Wei J.-C."/>
        </authorList>
    </citation>
    <scope>NUCLEOTIDE SEQUENCE [LARGE SCALE GENOMIC DNA]</scope>
    <source>
        <strain evidence="11">Z07020 / HMAS-L-300199</strain>
    </source>
</reference>
<dbReference type="PROSITE" id="PS50110">
    <property type="entry name" value="RESPONSE_REGULATORY"/>
    <property type="match status" value="1"/>
</dbReference>
<keyword evidence="3 6" id="KW-0597">Phosphoprotein</keyword>
<dbReference type="SUPFAM" id="SSF47384">
    <property type="entry name" value="Homodimeric domain of signal transducing histidine kinase"/>
    <property type="match status" value="1"/>
</dbReference>
<keyword evidence="5" id="KW-0418">Kinase</keyword>
<name>U1HJ49_ENDPU</name>
<dbReference type="SUPFAM" id="SSF52172">
    <property type="entry name" value="CheY-like"/>
    <property type="match status" value="1"/>
</dbReference>
<evidence type="ECO:0000256" key="4">
    <source>
        <dbReference type="ARBA" id="ARBA00022679"/>
    </source>
</evidence>
<dbReference type="EC" id="2.7.13.3" evidence="2"/>
<dbReference type="Pfam" id="PF00072">
    <property type="entry name" value="Response_reg"/>
    <property type="match status" value="1"/>
</dbReference>
<dbReference type="GO" id="GO:0009927">
    <property type="term" value="F:histidine phosphotransfer kinase activity"/>
    <property type="evidence" value="ECO:0007669"/>
    <property type="project" value="TreeGrafter"/>
</dbReference>
<dbReference type="InterPro" id="IPR001789">
    <property type="entry name" value="Sig_transdc_resp-reg_receiver"/>
</dbReference>
<dbReference type="CDD" id="cd17546">
    <property type="entry name" value="REC_hyHK_CKI1_RcsC-like"/>
    <property type="match status" value="1"/>
</dbReference>
<dbReference type="PRINTS" id="PR00344">
    <property type="entry name" value="BCTRLSENSOR"/>
</dbReference>
<dbReference type="InterPro" id="IPR003594">
    <property type="entry name" value="HATPase_dom"/>
</dbReference>
<dbReference type="FunFam" id="1.10.287.130:FF:000100">
    <property type="entry name" value="Sensor histidine kinase/response regulator"/>
    <property type="match status" value="1"/>
</dbReference>
<dbReference type="Proteomes" id="UP000019373">
    <property type="component" value="Unassembled WGS sequence"/>
</dbReference>
<dbReference type="GO" id="GO:0005886">
    <property type="term" value="C:plasma membrane"/>
    <property type="evidence" value="ECO:0007669"/>
    <property type="project" value="TreeGrafter"/>
</dbReference>
<dbReference type="AlphaFoldDB" id="U1HJ49"/>
<evidence type="ECO:0000256" key="6">
    <source>
        <dbReference type="PROSITE-ProRule" id="PRU00169"/>
    </source>
</evidence>
<feature type="domain" description="Histidine kinase" evidence="8">
    <location>
        <begin position="288"/>
        <end position="404"/>
    </location>
</feature>
<feature type="region of interest" description="Disordered" evidence="7">
    <location>
        <begin position="407"/>
        <end position="489"/>
    </location>
</feature>
<dbReference type="eggNOG" id="KOG0519">
    <property type="taxonomic scope" value="Eukaryota"/>
</dbReference>
<evidence type="ECO:0000256" key="5">
    <source>
        <dbReference type="ARBA" id="ARBA00022777"/>
    </source>
</evidence>
<feature type="compositionally biased region" description="Polar residues" evidence="7">
    <location>
        <begin position="180"/>
        <end position="194"/>
    </location>
</feature>
<organism evidence="10 11">
    <name type="scientific">Endocarpon pusillum (strain Z07020 / HMAS-L-300199)</name>
    <name type="common">Lichen-forming fungus</name>
    <dbReference type="NCBI Taxonomy" id="1263415"/>
    <lineage>
        <taxon>Eukaryota</taxon>
        <taxon>Fungi</taxon>
        <taxon>Dikarya</taxon>
        <taxon>Ascomycota</taxon>
        <taxon>Pezizomycotina</taxon>
        <taxon>Eurotiomycetes</taxon>
        <taxon>Chaetothyriomycetidae</taxon>
        <taxon>Verrucariales</taxon>
        <taxon>Verrucariaceae</taxon>
        <taxon>Endocarpon</taxon>
    </lineage>
</organism>
<evidence type="ECO:0000313" key="11">
    <source>
        <dbReference type="Proteomes" id="UP000019373"/>
    </source>
</evidence>
<dbReference type="InterPro" id="IPR011006">
    <property type="entry name" value="CheY-like_superfamily"/>
</dbReference>
<dbReference type="OrthoDB" id="60033at2759"/>
<dbReference type="Gene3D" id="1.10.287.130">
    <property type="match status" value="1"/>
</dbReference>
<evidence type="ECO:0000256" key="2">
    <source>
        <dbReference type="ARBA" id="ARBA00012438"/>
    </source>
</evidence>
<dbReference type="GO" id="GO:0000155">
    <property type="term" value="F:phosphorelay sensor kinase activity"/>
    <property type="evidence" value="ECO:0007669"/>
    <property type="project" value="InterPro"/>
</dbReference>
<dbReference type="Gene3D" id="3.30.565.10">
    <property type="entry name" value="Histidine kinase-like ATPase, C-terminal domain"/>
    <property type="match status" value="1"/>
</dbReference>
<feature type="domain" description="Response regulatory" evidence="9">
    <location>
        <begin position="505"/>
        <end position="645"/>
    </location>
</feature>
<evidence type="ECO:0000256" key="1">
    <source>
        <dbReference type="ARBA" id="ARBA00000085"/>
    </source>
</evidence>
<protein>
    <recommendedName>
        <fullName evidence="2">histidine kinase</fullName>
        <ecNumber evidence="2">2.7.13.3</ecNumber>
    </recommendedName>
</protein>
<keyword evidence="4" id="KW-0808">Transferase</keyword>
<dbReference type="Gene3D" id="3.40.50.2300">
    <property type="match status" value="1"/>
</dbReference>
<feature type="compositionally biased region" description="Basic and acidic residues" evidence="7">
    <location>
        <begin position="153"/>
        <end position="166"/>
    </location>
</feature>
<feature type="compositionally biased region" description="Polar residues" evidence="7">
    <location>
        <begin position="142"/>
        <end position="151"/>
    </location>
</feature>